<dbReference type="PANTHER" id="PTHR30483:SF6">
    <property type="entry name" value="PERIPLASMIC BINDING PROTEIN OF ABC TRANSPORTER FOR NATURAL AMINO ACIDS"/>
    <property type="match status" value="1"/>
</dbReference>
<protein>
    <submittedName>
        <fullName evidence="6">ABC-type branched-chain amino acid transport system, substrate-binding protein</fullName>
    </submittedName>
</protein>
<evidence type="ECO:0000313" key="6">
    <source>
        <dbReference type="EMBL" id="SDE35190.1"/>
    </source>
</evidence>
<organism evidence="6 7">
    <name type="scientific">Limimaricola pyoseonensis</name>
    <dbReference type="NCBI Taxonomy" id="521013"/>
    <lineage>
        <taxon>Bacteria</taxon>
        <taxon>Pseudomonadati</taxon>
        <taxon>Pseudomonadota</taxon>
        <taxon>Alphaproteobacteria</taxon>
        <taxon>Rhodobacterales</taxon>
        <taxon>Paracoccaceae</taxon>
        <taxon>Limimaricola</taxon>
    </lineage>
</organism>
<evidence type="ECO:0000256" key="4">
    <source>
        <dbReference type="SAM" id="SignalP"/>
    </source>
</evidence>
<proteinExistence type="inferred from homology"/>
<dbReference type="STRING" id="521013.SAMN04488567_1385"/>
<evidence type="ECO:0000259" key="5">
    <source>
        <dbReference type="Pfam" id="PF13458"/>
    </source>
</evidence>
<keyword evidence="3" id="KW-0029">Amino-acid transport</keyword>
<evidence type="ECO:0000256" key="3">
    <source>
        <dbReference type="ARBA" id="ARBA00022970"/>
    </source>
</evidence>
<keyword evidence="7" id="KW-1185">Reference proteome</keyword>
<dbReference type="InterPro" id="IPR028081">
    <property type="entry name" value="Leu-bd"/>
</dbReference>
<feature type="domain" description="Leucine-binding protein" evidence="5">
    <location>
        <begin position="49"/>
        <end position="378"/>
    </location>
</feature>
<gene>
    <name evidence="6" type="ORF">SAMN04488567_1385</name>
</gene>
<dbReference type="SUPFAM" id="SSF53822">
    <property type="entry name" value="Periplasmic binding protein-like I"/>
    <property type="match status" value="1"/>
</dbReference>
<evidence type="ECO:0000313" key="7">
    <source>
        <dbReference type="Proteomes" id="UP000198922"/>
    </source>
</evidence>
<dbReference type="GO" id="GO:0006865">
    <property type="term" value="P:amino acid transport"/>
    <property type="evidence" value="ECO:0007669"/>
    <property type="project" value="UniProtKB-KW"/>
</dbReference>
<dbReference type="Pfam" id="PF13458">
    <property type="entry name" value="Peripla_BP_6"/>
    <property type="match status" value="1"/>
</dbReference>
<dbReference type="OrthoDB" id="7210494at2"/>
<name>A0A1G7C8W2_9RHOB</name>
<keyword evidence="3" id="KW-0813">Transport</keyword>
<dbReference type="CDD" id="cd06339">
    <property type="entry name" value="PBP1_YraM_LppC_lipoprotein-like"/>
    <property type="match status" value="1"/>
</dbReference>
<dbReference type="InterPro" id="IPR028082">
    <property type="entry name" value="Peripla_BP_I"/>
</dbReference>
<evidence type="ECO:0000256" key="2">
    <source>
        <dbReference type="ARBA" id="ARBA00022729"/>
    </source>
</evidence>
<dbReference type="InterPro" id="IPR051010">
    <property type="entry name" value="BCAA_transport"/>
</dbReference>
<dbReference type="EMBL" id="FNAT01000002">
    <property type="protein sequence ID" value="SDE35190.1"/>
    <property type="molecule type" value="Genomic_DNA"/>
</dbReference>
<dbReference type="AlphaFoldDB" id="A0A1G7C8W2"/>
<dbReference type="PROSITE" id="PS51257">
    <property type="entry name" value="PROKAR_LIPOPROTEIN"/>
    <property type="match status" value="1"/>
</dbReference>
<dbReference type="Gene3D" id="3.40.50.2300">
    <property type="match status" value="2"/>
</dbReference>
<keyword evidence="2 4" id="KW-0732">Signal</keyword>
<evidence type="ECO:0000256" key="1">
    <source>
        <dbReference type="ARBA" id="ARBA00010062"/>
    </source>
</evidence>
<reference evidence="7" key="1">
    <citation type="submission" date="2016-10" db="EMBL/GenBank/DDBJ databases">
        <authorList>
            <person name="Varghese N."/>
            <person name="Submissions S."/>
        </authorList>
    </citation>
    <scope>NUCLEOTIDE SEQUENCE [LARGE SCALE GENOMIC DNA]</scope>
    <source>
        <strain evidence="7">DSM 21424</strain>
    </source>
</reference>
<dbReference type="Proteomes" id="UP000198922">
    <property type="component" value="Unassembled WGS sequence"/>
</dbReference>
<feature type="chain" id="PRO_5011735384" evidence="4">
    <location>
        <begin position="28"/>
        <end position="396"/>
    </location>
</feature>
<dbReference type="PANTHER" id="PTHR30483">
    <property type="entry name" value="LEUCINE-SPECIFIC-BINDING PROTEIN"/>
    <property type="match status" value="1"/>
</dbReference>
<feature type="signal peptide" evidence="4">
    <location>
        <begin position="1"/>
        <end position="27"/>
    </location>
</feature>
<accession>A0A1G7C8W2</accession>
<sequence length="396" mass="40205">MSMFARLPQPRKAVARLLAFLSLAWLAACEPMATGGPVSDAARVEPDAPVKVALLVPEGSGSSSDALLASNLENAARLAIADLSGAEIELQTYATAGNPSQAAQAAQTAVAEGAQIILGPLYAEAANAAGVAVANQGVNVLAFSNNPTIAGGNVFILGQTFADTADRLVQYGMRNGIQRYVVAHGNDLQGAIGRDAIVNAVNRAGAAVAGTEGYELTQPGVQAAAPQIAQTTREAGATGVFTTAGVNAELPILATALNDLGLTPDEARMLGLTRWDAAPQALALPGLQSGLFAVPDRGRAGAFEQRYAATYGAQPHPLAGLAYDGIAAIGALTASGRADALTRGALTQTQGFSGTSGIFRLRPDGTNQRGLAVATIRNNQVVILDPAPASFRGAGF</sequence>
<comment type="similarity">
    <text evidence="1">Belongs to the leucine-binding protein family.</text>
</comment>